<comment type="caution">
    <text evidence="2">The sequence shown here is derived from an EMBL/GenBank/DDBJ whole genome shotgun (WGS) entry which is preliminary data.</text>
</comment>
<dbReference type="InterPro" id="IPR039366">
    <property type="entry name" value="Pilotin"/>
</dbReference>
<dbReference type="RefSeq" id="WP_285523667.1">
    <property type="nucleotide sequence ID" value="NZ_JASNGB010000092.1"/>
</dbReference>
<keyword evidence="3" id="KW-1185">Reference proteome</keyword>
<dbReference type="EMBL" id="JASNGB010000092">
    <property type="protein sequence ID" value="MDL2344583.1"/>
    <property type="molecule type" value="Genomic_DNA"/>
</dbReference>
<reference evidence="2 3" key="1">
    <citation type="submission" date="2023-05" db="EMBL/GenBank/DDBJ databases">
        <authorList>
            <person name="Gao F."/>
        </authorList>
    </citation>
    <scope>NUCLEOTIDE SEQUENCE [LARGE SCALE GENOMIC DNA]</scope>
    <source>
        <strain evidence="2 3">MIMF12</strain>
    </source>
</reference>
<dbReference type="Pfam" id="PF09619">
    <property type="entry name" value="YscW"/>
    <property type="match status" value="1"/>
</dbReference>
<sequence>MKRVFPVLLAALLISPALAQGIRIVRPGTPPPATTPSTAPDLSDVPAGWRVVAGRVSAPSTVRLPAGSIVTVAIQDVTGGRTPSTLLEVSFPTTKLSTPYQLQYNPVRISPRREYVVTARVNDARGRLLYRSAARQELPEGRAATLNLRVTAR</sequence>
<evidence type="ECO:0000256" key="1">
    <source>
        <dbReference type="SAM" id="SignalP"/>
    </source>
</evidence>
<gene>
    <name evidence="2" type="ORF">QOL99_10485</name>
</gene>
<accession>A0ABT7JJE3</accession>
<dbReference type="Proteomes" id="UP001302059">
    <property type="component" value="Unassembled WGS sequence"/>
</dbReference>
<keyword evidence="1" id="KW-0732">Signal</keyword>
<evidence type="ECO:0000313" key="2">
    <source>
        <dbReference type="EMBL" id="MDL2344583.1"/>
    </source>
</evidence>
<name>A0ABT7JJE3_9DEIO</name>
<feature type="chain" id="PRO_5047452933" evidence="1">
    <location>
        <begin position="20"/>
        <end position="153"/>
    </location>
</feature>
<feature type="signal peptide" evidence="1">
    <location>
        <begin position="1"/>
        <end position="19"/>
    </location>
</feature>
<protein>
    <submittedName>
        <fullName evidence="2">YbaY family lipoprotein</fullName>
    </submittedName>
</protein>
<organism evidence="2 3">
    <name type="scientific">Deinococcus rhizophilus</name>
    <dbReference type="NCBI Taxonomy" id="3049544"/>
    <lineage>
        <taxon>Bacteria</taxon>
        <taxon>Thermotogati</taxon>
        <taxon>Deinococcota</taxon>
        <taxon>Deinococci</taxon>
        <taxon>Deinococcales</taxon>
        <taxon>Deinococcaceae</taxon>
        <taxon>Deinococcus</taxon>
    </lineage>
</organism>
<proteinExistence type="predicted"/>
<keyword evidence="2" id="KW-0449">Lipoprotein</keyword>
<evidence type="ECO:0000313" key="3">
    <source>
        <dbReference type="Proteomes" id="UP001302059"/>
    </source>
</evidence>